<keyword evidence="4 5" id="KW-0808">Transferase</keyword>
<keyword evidence="5" id="KW-1133">Transmembrane helix</keyword>
<dbReference type="InterPro" id="IPR055270">
    <property type="entry name" value="Glyco_tran_10_C"/>
</dbReference>
<accession>A0AAV7JWA0</accession>
<evidence type="ECO:0000259" key="6">
    <source>
        <dbReference type="Pfam" id="PF00852"/>
    </source>
</evidence>
<name>A0AAV7JWA0_9METZ</name>
<dbReference type="EC" id="2.4.1.-" evidence="5"/>
<evidence type="ECO:0000256" key="1">
    <source>
        <dbReference type="ARBA" id="ARBA00004922"/>
    </source>
</evidence>
<dbReference type="Gene3D" id="3.40.50.11660">
    <property type="entry name" value="Glycosyl transferase family 10, C-terminal domain"/>
    <property type="match status" value="1"/>
</dbReference>
<feature type="domain" description="Fucosyltransferase C-terminal" evidence="6">
    <location>
        <begin position="117"/>
        <end position="281"/>
    </location>
</feature>
<proteinExistence type="inferred from homology"/>
<reference evidence="7 8" key="1">
    <citation type="journal article" date="2023" name="BMC Biol.">
        <title>The compact genome of the sponge Oopsacas minuta (Hexactinellida) is lacking key metazoan core genes.</title>
        <authorList>
            <person name="Santini S."/>
            <person name="Schenkelaars Q."/>
            <person name="Jourda C."/>
            <person name="Duchesne M."/>
            <person name="Belahbib H."/>
            <person name="Rocher C."/>
            <person name="Selva M."/>
            <person name="Riesgo A."/>
            <person name="Vervoort M."/>
            <person name="Leys S.P."/>
            <person name="Kodjabachian L."/>
            <person name="Le Bivic A."/>
            <person name="Borchiellini C."/>
            <person name="Claverie J.M."/>
            <person name="Renard E."/>
        </authorList>
    </citation>
    <scope>NUCLEOTIDE SEQUENCE [LARGE SCALE GENOMIC DNA]</scope>
    <source>
        <strain evidence="7">SPO-2</strain>
    </source>
</reference>
<evidence type="ECO:0000256" key="4">
    <source>
        <dbReference type="ARBA" id="ARBA00022679"/>
    </source>
</evidence>
<protein>
    <recommendedName>
        <fullName evidence="5">Fucosyltransferase</fullName>
        <ecNumber evidence="5">2.4.1.-</ecNumber>
    </recommendedName>
</protein>
<evidence type="ECO:0000256" key="2">
    <source>
        <dbReference type="ARBA" id="ARBA00008919"/>
    </source>
</evidence>
<evidence type="ECO:0000256" key="3">
    <source>
        <dbReference type="ARBA" id="ARBA00022676"/>
    </source>
</evidence>
<evidence type="ECO:0000313" key="8">
    <source>
        <dbReference type="Proteomes" id="UP001165289"/>
    </source>
</evidence>
<gene>
    <name evidence="7" type="ORF">LOD99_7331</name>
</gene>
<dbReference type="SUPFAM" id="SSF53756">
    <property type="entry name" value="UDP-Glycosyltransferase/glycogen phosphorylase"/>
    <property type="match status" value="1"/>
</dbReference>
<dbReference type="Proteomes" id="UP001165289">
    <property type="component" value="Unassembled WGS sequence"/>
</dbReference>
<keyword evidence="8" id="KW-1185">Reference proteome</keyword>
<dbReference type="InterPro" id="IPR038577">
    <property type="entry name" value="GT10-like_C_sf"/>
</dbReference>
<keyword evidence="5" id="KW-0472">Membrane</keyword>
<feature type="transmembrane region" description="Helical" evidence="5">
    <location>
        <begin position="327"/>
        <end position="350"/>
    </location>
</feature>
<keyword evidence="5" id="KW-0812">Transmembrane</keyword>
<organism evidence="7 8">
    <name type="scientific">Oopsacas minuta</name>
    <dbReference type="NCBI Taxonomy" id="111878"/>
    <lineage>
        <taxon>Eukaryota</taxon>
        <taxon>Metazoa</taxon>
        <taxon>Porifera</taxon>
        <taxon>Hexactinellida</taxon>
        <taxon>Hexasterophora</taxon>
        <taxon>Lyssacinosida</taxon>
        <taxon>Leucopsacidae</taxon>
        <taxon>Oopsacas</taxon>
    </lineage>
</organism>
<dbReference type="PANTHER" id="PTHR11929:SF194">
    <property type="entry name" value="ALPHA-(1,3)-FUCOSYLTRANSFERASE 10"/>
    <property type="match status" value="1"/>
</dbReference>
<comment type="similarity">
    <text evidence="2 5">Belongs to the glycosyltransferase 10 family.</text>
</comment>
<comment type="pathway">
    <text evidence="1">Protein modification; protein glycosylation.</text>
</comment>
<dbReference type="AlphaFoldDB" id="A0AAV7JWA0"/>
<evidence type="ECO:0000313" key="7">
    <source>
        <dbReference type="EMBL" id="KAI6652316.1"/>
    </source>
</evidence>
<dbReference type="GO" id="GO:0046920">
    <property type="term" value="F:alpha-(1-&gt;3)-fucosyltransferase activity"/>
    <property type="evidence" value="ECO:0007669"/>
    <property type="project" value="TreeGrafter"/>
</dbReference>
<comment type="caution">
    <text evidence="7">The sequence shown here is derived from an EMBL/GenBank/DDBJ whole genome shotgun (WGS) entry which is preliminary data.</text>
</comment>
<comment type="subcellular location">
    <subcellularLocation>
        <location evidence="5">Golgi apparatus</location>
        <location evidence="5">Golgi stack membrane</location>
        <topology evidence="5">Single-pass type II membrane protein</topology>
    </subcellularLocation>
</comment>
<keyword evidence="5" id="KW-0333">Golgi apparatus</keyword>
<dbReference type="Pfam" id="PF00852">
    <property type="entry name" value="Glyco_transf_10"/>
    <property type="match status" value="1"/>
</dbReference>
<dbReference type="PANTHER" id="PTHR11929">
    <property type="entry name" value="ALPHA- 1,3 -FUCOSYLTRANSFERASE"/>
    <property type="match status" value="1"/>
</dbReference>
<dbReference type="GO" id="GO:0032580">
    <property type="term" value="C:Golgi cisterna membrane"/>
    <property type="evidence" value="ECO:0007669"/>
    <property type="project" value="UniProtKB-SubCell"/>
</dbReference>
<keyword evidence="3 5" id="KW-0328">Glycosyltransferase</keyword>
<sequence>MNIIPEYLNGYHSAGDYSCEIPCVVRENKDNPDAEFYLAMNDGDVLAAVKGNSQVPIRILGAQEPQHYYPLLKLEYLSKHFEGSALLDRKSDLPWPIIPNMHVVKEVNMPKDALPKATFVARNCYPMNNRNEYVRVIGNKIGLIAPGECLNNMNWPDCNGRPCSKVEVLRGYKIHLAFENGDSPGFVTDKPYHAFEAGVLPVWMGTRDIADAVPKGSYIDVAEFNSPDDVANYLKLVLENETLYNSYFEWKKKPFDPEYVKNNEVLWTESIFCRICYYVDTLKRGLEWDHARQRAKSSDVIDRNISINFSVKELAIEPSCRNGLCKIFGATHIMLFILLANSILILVVLLRKLPIRIPFTRQIWDR</sequence>
<dbReference type="InterPro" id="IPR001503">
    <property type="entry name" value="Glyco_trans_10"/>
</dbReference>
<evidence type="ECO:0000256" key="5">
    <source>
        <dbReference type="RuleBase" id="RU003832"/>
    </source>
</evidence>
<dbReference type="EMBL" id="JAKMXF010000299">
    <property type="protein sequence ID" value="KAI6652316.1"/>
    <property type="molecule type" value="Genomic_DNA"/>
</dbReference>